<evidence type="ECO:0000313" key="1">
    <source>
        <dbReference type="EMBL" id="MCM5673456.1"/>
    </source>
</evidence>
<accession>A0A8X8KJU0</accession>
<proteinExistence type="predicted"/>
<evidence type="ECO:0000313" key="2">
    <source>
        <dbReference type="Proteomes" id="UP000665944"/>
    </source>
</evidence>
<dbReference type="RefSeq" id="WP_017175567.1">
    <property type="nucleotide sequence ID" value="NZ_JAGHKT020000041.1"/>
</dbReference>
<sequence length="58" mass="7163">MSNEYREQQIIKHALQYYIQRPNASELDKKREQKVLDKVTDEVKRMQKQWDIPTKEEQ</sequence>
<reference evidence="1 2" key="1">
    <citation type="submission" date="2022-06" db="EMBL/GenBank/DDBJ databases">
        <title>Staphylococcus hominis ShoR14 genome sequence.</title>
        <authorList>
            <person name="Yeo C.C."/>
            <person name="Chew C.H."/>
            <person name="Che Hamzah A.M."/>
            <person name="Al-Trad E.I."/>
        </authorList>
    </citation>
    <scope>NUCLEOTIDE SEQUENCE [LARGE SCALE GENOMIC DNA]</scope>
    <source>
        <strain evidence="1 2">ShoR14</strain>
    </source>
</reference>
<keyword evidence="2" id="KW-1185">Reference proteome</keyword>
<name>A0A8X8KJU0_STAHO</name>
<comment type="caution">
    <text evidence="1">The sequence shown here is derived from an EMBL/GenBank/DDBJ whole genome shotgun (WGS) entry which is preliminary data.</text>
</comment>
<organism evidence="1 2">
    <name type="scientific">Staphylococcus hominis</name>
    <dbReference type="NCBI Taxonomy" id="1290"/>
    <lineage>
        <taxon>Bacteria</taxon>
        <taxon>Bacillati</taxon>
        <taxon>Bacillota</taxon>
        <taxon>Bacilli</taxon>
        <taxon>Bacillales</taxon>
        <taxon>Staphylococcaceae</taxon>
        <taxon>Staphylococcus</taxon>
    </lineage>
</organism>
<protein>
    <submittedName>
        <fullName evidence="1">Uncharacterized protein</fullName>
    </submittedName>
</protein>
<dbReference type="AlphaFoldDB" id="A0A8X8KJU0"/>
<dbReference type="Proteomes" id="UP000665944">
    <property type="component" value="Unassembled WGS sequence"/>
</dbReference>
<gene>
    <name evidence="1" type="ORF">J7T32_012060</name>
</gene>
<dbReference type="EMBL" id="JAGHKT020000041">
    <property type="protein sequence ID" value="MCM5673456.1"/>
    <property type="molecule type" value="Genomic_DNA"/>
</dbReference>